<keyword evidence="5" id="KW-0762">Sugar transport</keyword>
<dbReference type="Proteomes" id="UP000000245">
    <property type="component" value="Chromosome"/>
</dbReference>
<keyword evidence="13" id="KW-1185">Reference proteome</keyword>
<gene>
    <name evidence="12" type="ordered locus">Acry_1971</name>
</gene>
<comment type="function">
    <text evidence="9">Part of the binding-protein-dependent transport system for D-xylose. Probably responsible for the translocation of the substrate across the membrane.</text>
</comment>
<feature type="transmembrane region" description="Helical" evidence="11">
    <location>
        <begin position="184"/>
        <end position="205"/>
    </location>
</feature>
<dbReference type="GO" id="GO:0022857">
    <property type="term" value="F:transmembrane transporter activity"/>
    <property type="evidence" value="ECO:0007669"/>
    <property type="project" value="InterPro"/>
</dbReference>
<dbReference type="CDD" id="cd06579">
    <property type="entry name" value="TM_PBP1_transp_AraH_like"/>
    <property type="match status" value="1"/>
</dbReference>
<evidence type="ECO:0000256" key="4">
    <source>
        <dbReference type="ARBA" id="ARBA00022519"/>
    </source>
</evidence>
<evidence type="ECO:0000256" key="1">
    <source>
        <dbReference type="ARBA" id="ARBA00004651"/>
    </source>
</evidence>
<evidence type="ECO:0000313" key="12">
    <source>
        <dbReference type="EMBL" id="ABQ31172.1"/>
    </source>
</evidence>
<keyword evidence="6 11" id="KW-0812">Transmembrane</keyword>
<evidence type="ECO:0000256" key="10">
    <source>
        <dbReference type="ARBA" id="ARBA00035686"/>
    </source>
</evidence>
<comment type="subcellular location">
    <subcellularLocation>
        <location evidence="1">Cell membrane</location>
        <topology evidence="1">Multi-pass membrane protein</topology>
    </subcellularLocation>
</comment>
<feature type="transmembrane region" description="Helical" evidence="11">
    <location>
        <begin position="243"/>
        <end position="261"/>
    </location>
</feature>
<keyword evidence="12" id="KW-0378">Hydrolase</keyword>
<dbReference type="GO" id="GO:0005886">
    <property type="term" value="C:plasma membrane"/>
    <property type="evidence" value="ECO:0007669"/>
    <property type="project" value="UniProtKB-SubCell"/>
</dbReference>
<feature type="transmembrane region" description="Helical" evidence="11">
    <location>
        <begin position="62"/>
        <end position="82"/>
    </location>
</feature>
<proteinExistence type="predicted"/>
<evidence type="ECO:0000256" key="6">
    <source>
        <dbReference type="ARBA" id="ARBA00022692"/>
    </source>
</evidence>
<keyword evidence="2" id="KW-0813">Transport</keyword>
<feature type="transmembrane region" description="Helical" evidence="11">
    <location>
        <begin position="347"/>
        <end position="367"/>
    </location>
</feature>
<dbReference type="eggNOG" id="COG4214">
    <property type="taxonomic scope" value="Bacteria"/>
</dbReference>
<dbReference type="KEGG" id="acr:Acry_1971"/>
<evidence type="ECO:0000256" key="2">
    <source>
        <dbReference type="ARBA" id="ARBA00022448"/>
    </source>
</evidence>
<reference evidence="12 13" key="1">
    <citation type="submission" date="2007-05" db="EMBL/GenBank/DDBJ databases">
        <title>Complete sequence of chromosome of Acidiphilium cryptum JF-5.</title>
        <authorList>
            <consortium name="US DOE Joint Genome Institute"/>
            <person name="Copeland A."/>
            <person name="Lucas S."/>
            <person name="Lapidus A."/>
            <person name="Barry K."/>
            <person name="Detter J.C."/>
            <person name="Glavina del Rio T."/>
            <person name="Hammon N."/>
            <person name="Israni S."/>
            <person name="Dalin E."/>
            <person name="Tice H."/>
            <person name="Pitluck S."/>
            <person name="Sims D."/>
            <person name="Brettin T."/>
            <person name="Bruce D."/>
            <person name="Han C."/>
            <person name="Schmutz J."/>
            <person name="Larimer F."/>
            <person name="Land M."/>
            <person name="Hauser L."/>
            <person name="Kyrpides N."/>
            <person name="Kim E."/>
            <person name="Magnuson T."/>
            <person name="Richardson P."/>
        </authorList>
    </citation>
    <scope>NUCLEOTIDE SEQUENCE [LARGE SCALE GENOMIC DNA]</scope>
    <source>
        <strain evidence="12 13">JF-5</strain>
    </source>
</reference>
<evidence type="ECO:0000256" key="5">
    <source>
        <dbReference type="ARBA" id="ARBA00022597"/>
    </source>
</evidence>
<dbReference type="PANTHER" id="PTHR32196:SF32">
    <property type="entry name" value="XYLOSE TRANSPORT SYSTEM PERMEASE PROTEIN XYLH"/>
    <property type="match status" value="1"/>
</dbReference>
<evidence type="ECO:0000313" key="13">
    <source>
        <dbReference type="Proteomes" id="UP000000245"/>
    </source>
</evidence>
<dbReference type="PANTHER" id="PTHR32196">
    <property type="entry name" value="ABC TRANSPORTER PERMEASE PROTEIN YPHD-RELATED-RELATED"/>
    <property type="match status" value="1"/>
</dbReference>
<sequence>MSSVQHPEQKSEQKSPFRRWLTGVAQSTDLGMLPVIAALIVIWIVFETLNANFLTPRNLSNLAAQIVVTGTLALAEIYIILLGMIDLSIGWNSVLAASVFSLATVFFHLPVGVGIVLGIALATGLGFLQGMVVSRIGVPSFVVTLGGGMIAEGLTLAILTPHGGSVPLADNFTTAIGTLNLDPLWSWVLSLLLFGAYAAVTLNGIRKRTASGHEGGFAATMRLVGVAIMLFGAVFMLNAYRGVPFLLMIFLIALFASAFVTKSTRFGRHLYAVGGNAEAARRAGISVKGIQLAVFIIAGFLVGLAGYLDAARLGVASASVGNGDIMLNAVAAAVIGGTSLFGGRGSVYGALFGALVIASVSNGMNLLGAASSVRFIVEGLILLAAITIDTILRLRRMRSGRA</sequence>
<keyword evidence="3" id="KW-1003">Cell membrane</keyword>
<dbReference type="RefSeq" id="WP_007421962.1">
    <property type="nucleotide sequence ID" value="NC_009484.1"/>
</dbReference>
<dbReference type="EMBL" id="CP000697">
    <property type="protein sequence ID" value="ABQ31172.1"/>
    <property type="molecule type" value="Genomic_DNA"/>
</dbReference>
<dbReference type="HOGENOM" id="CLU_028880_2_1_5"/>
<name>A5FZZ0_ACICJ</name>
<dbReference type="AlphaFoldDB" id="A5FZZ0"/>
<evidence type="ECO:0000256" key="7">
    <source>
        <dbReference type="ARBA" id="ARBA00022989"/>
    </source>
</evidence>
<organism evidence="12 13">
    <name type="scientific">Acidiphilium cryptum (strain JF-5)</name>
    <dbReference type="NCBI Taxonomy" id="349163"/>
    <lineage>
        <taxon>Bacteria</taxon>
        <taxon>Pseudomonadati</taxon>
        <taxon>Pseudomonadota</taxon>
        <taxon>Alphaproteobacteria</taxon>
        <taxon>Acetobacterales</taxon>
        <taxon>Acidocellaceae</taxon>
        <taxon>Acidiphilium</taxon>
    </lineage>
</organism>
<feature type="transmembrane region" description="Helical" evidence="11">
    <location>
        <begin position="115"/>
        <end position="134"/>
    </location>
</feature>
<feature type="transmembrane region" description="Helical" evidence="11">
    <location>
        <begin position="141"/>
        <end position="164"/>
    </location>
</feature>
<dbReference type="STRING" id="349163.Acry_1971"/>
<dbReference type="InterPro" id="IPR001851">
    <property type="entry name" value="ABC_transp_permease"/>
</dbReference>
<protein>
    <recommendedName>
        <fullName evidence="10">Xylose transport system permease protein XylH</fullName>
    </recommendedName>
</protein>
<evidence type="ECO:0000256" key="11">
    <source>
        <dbReference type="SAM" id="Phobius"/>
    </source>
</evidence>
<evidence type="ECO:0000256" key="9">
    <source>
        <dbReference type="ARBA" id="ARBA00035611"/>
    </source>
</evidence>
<keyword evidence="8 11" id="KW-0472">Membrane</keyword>
<feature type="transmembrane region" description="Helical" evidence="11">
    <location>
        <begin position="373"/>
        <end position="392"/>
    </location>
</feature>
<evidence type="ECO:0000256" key="8">
    <source>
        <dbReference type="ARBA" id="ARBA00023136"/>
    </source>
</evidence>
<feature type="transmembrane region" description="Helical" evidence="11">
    <location>
        <begin position="290"/>
        <end position="308"/>
    </location>
</feature>
<feature type="transmembrane region" description="Helical" evidence="11">
    <location>
        <begin position="20"/>
        <end position="46"/>
    </location>
</feature>
<feature type="transmembrane region" description="Helical" evidence="11">
    <location>
        <begin position="217"/>
        <end position="237"/>
    </location>
</feature>
<keyword evidence="4" id="KW-0997">Cell inner membrane</keyword>
<keyword evidence="7 11" id="KW-1133">Transmembrane helix</keyword>
<dbReference type="GO" id="GO:0016787">
    <property type="term" value="F:hydrolase activity"/>
    <property type="evidence" value="ECO:0007669"/>
    <property type="project" value="UniProtKB-KW"/>
</dbReference>
<evidence type="ECO:0000256" key="3">
    <source>
        <dbReference type="ARBA" id="ARBA00022475"/>
    </source>
</evidence>
<accession>A5FZZ0</accession>
<dbReference type="Pfam" id="PF02653">
    <property type="entry name" value="BPD_transp_2"/>
    <property type="match status" value="1"/>
</dbReference>